<organism evidence="2 3">
    <name type="scientific">Gracilimonas halophila</name>
    <dbReference type="NCBI Taxonomy" id="1834464"/>
    <lineage>
        <taxon>Bacteria</taxon>
        <taxon>Pseudomonadati</taxon>
        <taxon>Balneolota</taxon>
        <taxon>Balneolia</taxon>
        <taxon>Balneolales</taxon>
        <taxon>Balneolaceae</taxon>
        <taxon>Gracilimonas</taxon>
    </lineage>
</organism>
<keyword evidence="1" id="KW-1133">Transmembrane helix</keyword>
<proteinExistence type="predicted"/>
<gene>
    <name evidence="2" type="ORF">ACFSVN_01025</name>
</gene>
<reference evidence="3" key="1">
    <citation type="journal article" date="2019" name="Int. J. Syst. Evol. Microbiol.">
        <title>The Global Catalogue of Microorganisms (GCM) 10K type strain sequencing project: providing services to taxonomists for standard genome sequencing and annotation.</title>
        <authorList>
            <consortium name="The Broad Institute Genomics Platform"/>
            <consortium name="The Broad Institute Genome Sequencing Center for Infectious Disease"/>
            <person name="Wu L."/>
            <person name="Ma J."/>
        </authorList>
    </citation>
    <scope>NUCLEOTIDE SEQUENCE [LARGE SCALE GENOMIC DNA]</scope>
    <source>
        <strain evidence="3">KCTC 52042</strain>
    </source>
</reference>
<feature type="transmembrane region" description="Helical" evidence="1">
    <location>
        <begin position="12"/>
        <end position="33"/>
    </location>
</feature>
<sequence length="112" mass="12764">MTQDNIRSVRNYIRISLLLLILPLLYLLLWMSIQGSESMTYFEQVQQLMSYFPESMRNPFGITLTFFGLSTASAVFGFYGYLKSEAGYSGVMSLVIFTVAALLAFWFIISLV</sequence>
<dbReference type="RefSeq" id="WP_390297272.1">
    <property type="nucleotide sequence ID" value="NZ_JBHULI010000001.1"/>
</dbReference>
<keyword evidence="3" id="KW-1185">Reference proteome</keyword>
<keyword evidence="1" id="KW-0472">Membrane</keyword>
<accession>A0ABW5JF18</accession>
<comment type="caution">
    <text evidence="2">The sequence shown here is derived from an EMBL/GenBank/DDBJ whole genome shotgun (WGS) entry which is preliminary data.</text>
</comment>
<feature type="transmembrane region" description="Helical" evidence="1">
    <location>
        <begin position="89"/>
        <end position="109"/>
    </location>
</feature>
<name>A0ABW5JF18_9BACT</name>
<evidence type="ECO:0000313" key="2">
    <source>
        <dbReference type="EMBL" id="MFD2531023.1"/>
    </source>
</evidence>
<dbReference type="EMBL" id="JBHULI010000001">
    <property type="protein sequence ID" value="MFD2531023.1"/>
    <property type="molecule type" value="Genomic_DNA"/>
</dbReference>
<protein>
    <submittedName>
        <fullName evidence="2">Uncharacterized protein</fullName>
    </submittedName>
</protein>
<evidence type="ECO:0000256" key="1">
    <source>
        <dbReference type="SAM" id="Phobius"/>
    </source>
</evidence>
<evidence type="ECO:0000313" key="3">
    <source>
        <dbReference type="Proteomes" id="UP001597460"/>
    </source>
</evidence>
<keyword evidence="1" id="KW-0812">Transmembrane</keyword>
<dbReference type="Proteomes" id="UP001597460">
    <property type="component" value="Unassembled WGS sequence"/>
</dbReference>
<feature type="transmembrane region" description="Helical" evidence="1">
    <location>
        <begin position="60"/>
        <end position="82"/>
    </location>
</feature>